<dbReference type="PANTHER" id="PTHR42756">
    <property type="entry name" value="TRANSCRIPTIONAL REGULATOR, MARR"/>
    <property type="match status" value="1"/>
</dbReference>
<comment type="caution">
    <text evidence="5">The sequence shown here is derived from an EMBL/GenBank/DDBJ whole genome shotgun (WGS) entry which is preliminary data.</text>
</comment>
<dbReference type="AlphaFoldDB" id="A0A063Y0H5"/>
<dbReference type="Pfam" id="PF01047">
    <property type="entry name" value="MarR"/>
    <property type="match status" value="1"/>
</dbReference>
<name>A0A063Y0H5_9GAMM</name>
<keyword evidence="2" id="KW-0238">DNA-binding</keyword>
<proteinExistence type="predicted"/>
<sequence length="181" mass="20442">MHYLPEKAKKSDFYPCTTEELETLMQKSQDVLVLLRQIIRATELHDKQLSRVTGLTMPQLMSIQTLHMQGPMTVGALAKEMNLTQATVTSILDRLEKKQLVTRVRSQEDKRKVLVYPTDEALDLLKSAPATLQDRLITAFEQMQTWEQSMVISSLERISSLLGADTLDAAPMLDVGPLDRS</sequence>
<evidence type="ECO:0000313" key="5">
    <source>
        <dbReference type="EMBL" id="KDE39204.1"/>
    </source>
</evidence>
<dbReference type="InterPro" id="IPR000835">
    <property type="entry name" value="HTH_MarR-typ"/>
</dbReference>
<dbReference type="SMART" id="SM00347">
    <property type="entry name" value="HTH_MARR"/>
    <property type="match status" value="1"/>
</dbReference>
<feature type="domain" description="HTH marR-type" evidence="4">
    <location>
        <begin position="28"/>
        <end position="160"/>
    </location>
</feature>
<reference evidence="5 6" key="1">
    <citation type="journal article" date="2005" name="Int. J. Syst. Evol. Microbiol.">
        <title>Nitrincola lacisaponensis gen. nov., sp. nov., a novel alkaliphilic bacterium isolated from an alkaline, saline lake.</title>
        <authorList>
            <person name="Dimitriu P.A."/>
            <person name="Shukla S.K."/>
            <person name="Conradt J."/>
            <person name="Marquez M.C."/>
            <person name="Ventosa A."/>
            <person name="Maglia A."/>
            <person name="Peyton B.M."/>
            <person name="Pinkart H.C."/>
            <person name="Mormile M.R."/>
        </authorList>
    </citation>
    <scope>NUCLEOTIDE SEQUENCE [LARGE SCALE GENOMIC DNA]</scope>
    <source>
        <strain evidence="5 6">4CA</strain>
    </source>
</reference>
<keyword evidence="1" id="KW-0805">Transcription regulation</keyword>
<accession>A0A063Y0H5</accession>
<dbReference type="STRING" id="267850.ADINL_2333"/>
<dbReference type="EMBL" id="JMSZ01000032">
    <property type="protein sequence ID" value="KDE39204.1"/>
    <property type="molecule type" value="Genomic_DNA"/>
</dbReference>
<evidence type="ECO:0000259" key="4">
    <source>
        <dbReference type="PROSITE" id="PS50995"/>
    </source>
</evidence>
<keyword evidence="6" id="KW-1185">Reference proteome</keyword>
<dbReference type="InterPro" id="IPR036390">
    <property type="entry name" value="WH_DNA-bd_sf"/>
</dbReference>
<dbReference type="InterPro" id="IPR011991">
    <property type="entry name" value="ArsR-like_HTH"/>
</dbReference>
<dbReference type="GO" id="GO:0003700">
    <property type="term" value="F:DNA-binding transcription factor activity"/>
    <property type="evidence" value="ECO:0007669"/>
    <property type="project" value="InterPro"/>
</dbReference>
<evidence type="ECO:0000256" key="1">
    <source>
        <dbReference type="ARBA" id="ARBA00023015"/>
    </source>
</evidence>
<dbReference type="SUPFAM" id="SSF46785">
    <property type="entry name" value="Winged helix' DNA-binding domain"/>
    <property type="match status" value="1"/>
</dbReference>
<gene>
    <name evidence="5" type="ORF">ADINL_2333</name>
</gene>
<dbReference type="Gene3D" id="1.10.10.10">
    <property type="entry name" value="Winged helix-like DNA-binding domain superfamily/Winged helix DNA-binding domain"/>
    <property type="match status" value="1"/>
</dbReference>
<protein>
    <submittedName>
        <fullName evidence="5">Transcriptional regulator, MarR family</fullName>
    </submittedName>
</protein>
<evidence type="ECO:0000256" key="2">
    <source>
        <dbReference type="ARBA" id="ARBA00023125"/>
    </source>
</evidence>
<organism evidence="5 6">
    <name type="scientific">Nitrincola lacisaponensis</name>
    <dbReference type="NCBI Taxonomy" id="267850"/>
    <lineage>
        <taxon>Bacteria</taxon>
        <taxon>Pseudomonadati</taxon>
        <taxon>Pseudomonadota</taxon>
        <taxon>Gammaproteobacteria</taxon>
        <taxon>Oceanospirillales</taxon>
        <taxon>Oceanospirillaceae</taxon>
        <taxon>Nitrincola</taxon>
    </lineage>
</organism>
<dbReference type="PROSITE" id="PS50995">
    <property type="entry name" value="HTH_MARR_2"/>
    <property type="match status" value="1"/>
</dbReference>
<evidence type="ECO:0000256" key="3">
    <source>
        <dbReference type="ARBA" id="ARBA00023163"/>
    </source>
</evidence>
<dbReference type="PANTHER" id="PTHR42756:SF1">
    <property type="entry name" value="TRANSCRIPTIONAL REPRESSOR OF EMRAB OPERON"/>
    <property type="match status" value="1"/>
</dbReference>
<dbReference type="CDD" id="cd00090">
    <property type="entry name" value="HTH_ARSR"/>
    <property type="match status" value="1"/>
</dbReference>
<keyword evidence="3" id="KW-0804">Transcription</keyword>
<dbReference type="InterPro" id="IPR036388">
    <property type="entry name" value="WH-like_DNA-bd_sf"/>
</dbReference>
<evidence type="ECO:0000313" key="6">
    <source>
        <dbReference type="Proteomes" id="UP000027318"/>
    </source>
</evidence>
<dbReference type="PATRIC" id="fig|267850.7.peg.2301"/>
<dbReference type="Proteomes" id="UP000027318">
    <property type="component" value="Unassembled WGS sequence"/>
</dbReference>
<dbReference type="PRINTS" id="PR00598">
    <property type="entry name" value="HTHMARR"/>
</dbReference>
<dbReference type="GO" id="GO:0003677">
    <property type="term" value="F:DNA binding"/>
    <property type="evidence" value="ECO:0007669"/>
    <property type="project" value="UniProtKB-KW"/>
</dbReference>